<dbReference type="GO" id="GO:0005694">
    <property type="term" value="C:chromosome"/>
    <property type="evidence" value="ECO:0007669"/>
    <property type="project" value="InterPro"/>
</dbReference>
<organism evidence="13 14">
    <name type="scientific">Caballeronia insecticola</name>
    <dbReference type="NCBI Taxonomy" id="758793"/>
    <lineage>
        <taxon>Bacteria</taxon>
        <taxon>Pseudomonadati</taxon>
        <taxon>Pseudomonadota</taxon>
        <taxon>Betaproteobacteria</taxon>
        <taxon>Burkholderiales</taxon>
        <taxon>Burkholderiaceae</taxon>
        <taxon>Caballeronia</taxon>
    </lineage>
</organism>
<dbReference type="CDD" id="cd00822">
    <property type="entry name" value="TopoII_Trans_DNA_gyrase"/>
    <property type="match status" value="1"/>
</dbReference>
<comment type="catalytic activity">
    <reaction evidence="1 10">
        <text>ATP-dependent breakage, passage and rejoining of double-stranded DNA.</text>
        <dbReference type="EC" id="5.6.2.2"/>
    </reaction>
</comment>
<dbReference type="GO" id="GO:0005524">
    <property type="term" value="F:ATP binding"/>
    <property type="evidence" value="ECO:0007669"/>
    <property type="project" value="UniProtKB-UniRule"/>
</dbReference>
<dbReference type="SMART" id="SM00387">
    <property type="entry name" value="HATPase_c"/>
    <property type="match status" value="1"/>
</dbReference>
<evidence type="ECO:0000313" key="14">
    <source>
        <dbReference type="Proteomes" id="UP000013966"/>
    </source>
</evidence>
<dbReference type="InterPro" id="IPR013759">
    <property type="entry name" value="Topo_IIA_B_C"/>
</dbReference>
<feature type="site" description="Interaction with DNA" evidence="10">
    <location>
        <position position="599"/>
    </location>
</feature>
<dbReference type="GO" id="GO:0003918">
    <property type="term" value="F:DNA topoisomerase type II (double strand cut, ATP-hydrolyzing) activity"/>
    <property type="evidence" value="ECO:0007669"/>
    <property type="project" value="UniProtKB-UniRule"/>
</dbReference>
<dbReference type="EC" id="5.6.2.2" evidence="10"/>
<sequence length="741" mass="81382">MGAARENRYSLSAAEGGGRGERLARRAFGHAHQAEFRHSTALGCYAVAFFRETHPTPDQRSTMSTKKSSALATGTQRRTRTVMNAKAAGYSEASIKVLKGLEPVKQRPGMYTRTENPLHIIQEVIDNASDEALGGFGKQIVVTLHTDNSVSVEDDGRGIPFGMHPEEGVPVVEIVFTRLHAGGKFDKAAGGAYTFSGGLHGVGVSVTNALATRLEVTVWRDNKIAQLAFANGDVVEQLTTRAGERGAKKSGTRVRAWPNPKYFDSANLPLGELQRLLRSKAVLLPGVEVALVIEKTGERQTWKYEDGLRGYLLEGMGGSDLLIPLFEGERYAESSRNTEETFAEGEGASWVVAWSEEGPLLRESYVNLIPTPAGGTHESGLRDGLFQAVKNFVEIHNLQPKGVKLLAEDVFARVSFVLSAKVLDPQFQGQIKERLNSRDAVKLVSSFTRPALELWLNQHVEYGKKLAELVIRQAQARTRAGQKVEKKKSSGVAVLPGKLTDCESTDIARNELFLVEGDSAGGSAKMGRDKEFQAILPLRGKVLNTWETERDRLFANNEVHDIAVAIGVDPHSPDDQIDLSNLRYGKICILSDADVDGAHIQVLLLTLFFKHFPQLIERGHVCVARPPLFRVDAPARGKKPAQKLYALDEGELEAILDKLRKDGVRETAWTISRFKGLGEMSAEQLWDTTMNPDTRRLLPIGLGDLGFDLTVSRMTMLMGKGEAASRRSWLEEKGNEVEADI</sequence>
<dbReference type="STRING" id="758793.BRPE64_ACDS08680"/>
<evidence type="ECO:0000256" key="3">
    <source>
        <dbReference type="ARBA" id="ARBA00022723"/>
    </source>
</evidence>
<dbReference type="Pfam" id="PF01751">
    <property type="entry name" value="Toprim"/>
    <property type="match status" value="1"/>
</dbReference>
<evidence type="ECO:0000256" key="5">
    <source>
        <dbReference type="ARBA" id="ARBA00022840"/>
    </source>
</evidence>
<dbReference type="EMBL" id="AP013058">
    <property type="protein sequence ID" value="BAN22622.1"/>
    <property type="molecule type" value="Genomic_DNA"/>
</dbReference>
<feature type="region of interest" description="Disordered" evidence="11">
    <location>
        <begin position="55"/>
        <end position="77"/>
    </location>
</feature>
<dbReference type="PROSITE" id="PS50880">
    <property type="entry name" value="TOPRIM"/>
    <property type="match status" value="1"/>
</dbReference>
<comment type="similarity">
    <text evidence="10">Belongs to the type II topoisomerase family. ParE type 1 subfamily.</text>
</comment>
<name>R4WXA9_9BURK</name>
<dbReference type="Gene3D" id="3.30.565.10">
    <property type="entry name" value="Histidine kinase-like ATPase, C-terminal domain"/>
    <property type="match status" value="1"/>
</dbReference>
<feature type="binding site" evidence="10">
    <location>
        <position position="90"/>
    </location>
    <ligand>
        <name>ATP</name>
        <dbReference type="ChEBI" id="CHEBI:30616"/>
    </ligand>
</feature>
<dbReference type="Pfam" id="PF02518">
    <property type="entry name" value="HATPase_c"/>
    <property type="match status" value="1"/>
</dbReference>
<dbReference type="InterPro" id="IPR013760">
    <property type="entry name" value="Topo_IIA-like_dom_sf"/>
</dbReference>
<feature type="site" description="Interaction with DNA" evidence="10">
    <location>
        <position position="726"/>
    </location>
</feature>
<feature type="region of interest" description="Disordered" evidence="11">
    <location>
        <begin position="1"/>
        <end position="20"/>
    </location>
</feature>
<dbReference type="InterPro" id="IPR005737">
    <property type="entry name" value="TopoIV_B_Gneg"/>
</dbReference>
<evidence type="ECO:0000313" key="13">
    <source>
        <dbReference type="EMBL" id="BAN22622.1"/>
    </source>
</evidence>
<feature type="domain" description="Toprim" evidence="12">
    <location>
        <begin position="510"/>
        <end position="627"/>
    </location>
</feature>
<dbReference type="PRINTS" id="PR01098">
    <property type="entry name" value="TOPISMRASE4B"/>
</dbReference>
<dbReference type="InterPro" id="IPR020568">
    <property type="entry name" value="Ribosomal_Su5_D2-typ_SF"/>
</dbReference>
<keyword evidence="9 10" id="KW-0413">Isomerase</keyword>
<keyword evidence="4 10" id="KW-0547">Nucleotide-binding</keyword>
<dbReference type="Pfam" id="PF00204">
    <property type="entry name" value="DNA_gyraseB"/>
    <property type="match status" value="1"/>
</dbReference>
<evidence type="ECO:0000256" key="1">
    <source>
        <dbReference type="ARBA" id="ARBA00000185"/>
    </source>
</evidence>
<keyword evidence="5 10" id="KW-0067">ATP-binding</keyword>
<dbReference type="Gene3D" id="3.30.230.10">
    <property type="match status" value="1"/>
</dbReference>
<dbReference type="InterPro" id="IPR006171">
    <property type="entry name" value="TOPRIM_dom"/>
</dbReference>
<evidence type="ECO:0000256" key="7">
    <source>
        <dbReference type="ARBA" id="ARBA00023029"/>
    </source>
</evidence>
<dbReference type="GO" id="GO:0006265">
    <property type="term" value="P:DNA topological change"/>
    <property type="evidence" value="ECO:0007669"/>
    <property type="project" value="UniProtKB-UniRule"/>
</dbReference>
<keyword evidence="3" id="KW-0479">Metal-binding</keyword>
<comment type="cofactor">
    <cofactor evidence="2">
        <name>Mg(2+)</name>
        <dbReference type="ChEBI" id="CHEBI:18420"/>
    </cofactor>
</comment>
<evidence type="ECO:0000256" key="8">
    <source>
        <dbReference type="ARBA" id="ARBA00023125"/>
    </source>
</evidence>
<keyword evidence="8 10" id="KW-0238">DNA-binding</keyword>
<dbReference type="GO" id="GO:0046872">
    <property type="term" value="F:metal ion binding"/>
    <property type="evidence" value="ECO:0007669"/>
    <property type="project" value="UniProtKB-KW"/>
</dbReference>
<evidence type="ECO:0000256" key="9">
    <source>
        <dbReference type="ARBA" id="ARBA00023235"/>
    </source>
</evidence>
<keyword evidence="6" id="KW-0460">Magnesium</keyword>
<feature type="binding site" evidence="10">
    <location>
        <position position="432"/>
    </location>
    <ligand>
        <name>ATP</name>
        <dbReference type="ChEBI" id="CHEBI:30616"/>
    </ligand>
</feature>
<dbReference type="InterPro" id="IPR001241">
    <property type="entry name" value="Topo_IIA"/>
</dbReference>
<dbReference type="Pfam" id="PF00986">
    <property type="entry name" value="DNA_gyraseB_C"/>
    <property type="match status" value="1"/>
</dbReference>
<feature type="binding site" evidence="10">
    <location>
        <position position="154"/>
    </location>
    <ligand>
        <name>ATP</name>
        <dbReference type="ChEBI" id="CHEBI:30616"/>
    </ligand>
</feature>
<dbReference type="InterPro" id="IPR003594">
    <property type="entry name" value="HATPase_dom"/>
</dbReference>
<dbReference type="InterPro" id="IPR036890">
    <property type="entry name" value="HATPase_C_sf"/>
</dbReference>
<dbReference type="SUPFAM" id="SSF55874">
    <property type="entry name" value="ATPase domain of HSP90 chaperone/DNA topoisomerase II/histidine kinase"/>
    <property type="match status" value="1"/>
</dbReference>
<dbReference type="CDD" id="cd16928">
    <property type="entry name" value="HATPase_GyrB-like"/>
    <property type="match status" value="1"/>
</dbReference>
<feature type="binding site" evidence="10">
    <location>
        <begin position="198"/>
        <end position="204"/>
    </location>
    <ligand>
        <name>ATP</name>
        <dbReference type="ChEBI" id="CHEBI:30616"/>
    </ligand>
</feature>
<evidence type="ECO:0000259" key="12">
    <source>
        <dbReference type="PROSITE" id="PS50880"/>
    </source>
</evidence>
<protein>
    <recommendedName>
        <fullName evidence="10">DNA topoisomerase 4 subunit B</fullName>
        <ecNumber evidence="10">5.6.2.2</ecNumber>
    </recommendedName>
    <alternativeName>
        <fullName evidence="10">Topoisomerase IV subunit B</fullName>
    </alternativeName>
</protein>
<feature type="compositionally biased region" description="Polar residues" evidence="11">
    <location>
        <begin position="58"/>
        <end position="76"/>
    </location>
</feature>
<dbReference type="PROSITE" id="PS00177">
    <property type="entry name" value="TOPOISOMERASE_II"/>
    <property type="match status" value="1"/>
</dbReference>
<reference evidence="13 14" key="1">
    <citation type="journal article" date="2013" name="Genome Announc.">
        <title>Complete Genome Sequence of Burkholderia sp. Strain RPE64, Bacterial Symbiont of the Bean Bug Riptortus pedestris.</title>
        <authorList>
            <person name="Shibata T.F."/>
            <person name="Maeda T."/>
            <person name="Nikoh N."/>
            <person name="Yamaguchi K."/>
            <person name="Oshima K."/>
            <person name="Hattori M."/>
            <person name="Nishiyama T."/>
            <person name="Hasebe M."/>
            <person name="Fukatsu T."/>
            <person name="Kikuchi Y."/>
            <person name="Shigenobu S."/>
        </authorList>
    </citation>
    <scope>NUCLEOTIDE SEQUENCE [LARGE SCALE GENOMIC DNA]</scope>
</reference>
<dbReference type="PATRIC" id="fig|758793.3.peg.870"/>
<dbReference type="InterPro" id="IPR018522">
    <property type="entry name" value="TopoIIA_CS"/>
</dbReference>
<dbReference type="InterPro" id="IPR014721">
    <property type="entry name" value="Ribsml_uS5_D2-typ_fold_subgr"/>
</dbReference>
<feature type="binding site" evidence="10">
    <location>
        <position position="127"/>
    </location>
    <ligand>
        <name>ATP</name>
        <dbReference type="ChEBI" id="CHEBI:30616"/>
    </ligand>
</feature>
<accession>R4WXA9</accession>
<keyword evidence="14" id="KW-1185">Reference proteome</keyword>
<dbReference type="GO" id="GO:0003677">
    <property type="term" value="F:DNA binding"/>
    <property type="evidence" value="ECO:0007669"/>
    <property type="project" value="UniProtKB-UniRule"/>
</dbReference>
<dbReference type="SMART" id="SM00433">
    <property type="entry name" value="TOP2c"/>
    <property type="match status" value="1"/>
</dbReference>
<dbReference type="PANTHER" id="PTHR45866:SF4">
    <property type="entry name" value="DNA TOPOISOMERASE 4 SUBUNIT B"/>
    <property type="match status" value="1"/>
</dbReference>
<dbReference type="GO" id="GO:0007059">
    <property type="term" value="P:chromosome segregation"/>
    <property type="evidence" value="ECO:0007669"/>
    <property type="project" value="UniProtKB-UniRule"/>
</dbReference>
<proteinExistence type="inferred from homology"/>
<dbReference type="SUPFAM" id="SSF56719">
    <property type="entry name" value="Type II DNA topoisomerase"/>
    <property type="match status" value="1"/>
</dbReference>
<comment type="subunit">
    <text evidence="10">Heterotetramer composed of ParC and ParE.</text>
</comment>
<evidence type="ECO:0000256" key="10">
    <source>
        <dbReference type="HAMAP-Rule" id="MF_00938"/>
    </source>
</evidence>
<dbReference type="KEGG" id="buo:BRPE64_ACDS08680"/>
<dbReference type="Gene3D" id="3.40.50.670">
    <property type="match status" value="1"/>
</dbReference>
<evidence type="ECO:0000256" key="4">
    <source>
        <dbReference type="ARBA" id="ARBA00022741"/>
    </source>
</evidence>
<feature type="site" description="Interaction with DNA" evidence="10">
    <location>
        <position position="544"/>
    </location>
</feature>
<dbReference type="SUPFAM" id="SSF54211">
    <property type="entry name" value="Ribosomal protein S5 domain 2-like"/>
    <property type="match status" value="1"/>
</dbReference>
<gene>
    <name evidence="10 13" type="primary">parE</name>
    <name evidence="13" type="ORF">BRPE64_ACDS08680</name>
</gene>
<dbReference type="AlphaFoldDB" id="R4WXA9"/>
<comment type="function">
    <text evidence="10">Topoisomerase IV is essential for chromosome segregation. It relaxes supercoiled DNA. Performs the decatenation events required during the replication of a circular DNA molecule.</text>
</comment>
<dbReference type="InterPro" id="IPR013506">
    <property type="entry name" value="Topo_IIA_bsu_dom2"/>
</dbReference>
<keyword evidence="7 10" id="KW-0799">Topoisomerase</keyword>
<dbReference type="PRINTS" id="PR00418">
    <property type="entry name" value="TPI2FAMILY"/>
</dbReference>
<dbReference type="FunFam" id="3.40.50.670:FF:000001">
    <property type="entry name" value="DNA topoisomerase 2"/>
    <property type="match status" value="1"/>
</dbReference>
<evidence type="ECO:0000256" key="6">
    <source>
        <dbReference type="ARBA" id="ARBA00022842"/>
    </source>
</evidence>
<dbReference type="Proteomes" id="UP000013966">
    <property type="component" value="Chromosome 1"/>
</dbReference>
<dbReference type="HAMAP" id="MF_00938">
    <property type="entry name" value="ParE_type1"/>
    <property type="match status" value="1"/>
</dbReference>
<dbReference type="InterPro" id="IPR002288">
    <property type="entry name" value="DNA_gyrase_B_C"/>
</dbReference>
<dbReference type="PANTHER" id="PTHR45866">
    <property type="entry name" value="DNA GYRASE/TOPOISOMERASE SUBUNIT B"/>
    <property type="match status" value="1"/>
</dbReference>
<evidence type="ECO:0000256" key="2">
    <source>
        <dbReference type="ARBA" id="ARBA00001946"/>
    </source>
</evidence>
<reference evidence="13 14" key="2">
    <citation type="journal article" date="2018" name="Int. J. Syst. Evol. Microbiol.">
        <title>Burkholderia insecticola sp. nov., a gut symbiotic bacterium of the bean bug Riptortus pedestris.</title>
        <authorList>
            <person name="Takeshita K."/>
            <person name="Tamaki H."/>
            <person name="Ohbayashi T."/>
            <person name="Meng X.-Y."/>
            <person name="Sone T."/>
            <person name="Mitani Y."/>
            <person name="Peeters C."/>
            <person name="Kikuchi Y."/>
            <person name="Vandamme P."/>
        </authorList>
    </citation>
    <scope>NUCLEOTIDE SEQUENCE [LARGE SCALE GENOMIC DNA]</scope>
    <source>
        <strain evidence="13">RPE64</strain>
    </source>
</reference>
<evidence type="ECO:0000256" key="11">
    <source>
        <dbReference type="SAM" id="MobiDB-lite"/>
    </source>
</evidence>
<dbReference type="HOGENOM" id="CLU_006146_1_0_4"/>